<dbReference type="EMBL" id="PPTS01000005">
    <property type="protein sequence ID" value="RDB64790.1"/>
    <property type="molecule type" value="Genomic_DNA"/>
</dbReference>
<sequence>MHEVASRAGVARYLMLMKTYAGNWLEVAHRSQGPDKNYGFLRRYGLLLEDVRDILTSLVADDYSDGPCCDDKQLGRPDVWKFGKTVELEGEELELYIKTSFGYRADGMGCVCVSIHPCERPLSYPLKEGRS</sequence>
<gene>
    <name evidence="1" type="ORF">C1877_08645</name>
</gene>
<evidence type="ECO:0000313" key="2">
    <source>
        <dbReference type="Proteomes" id="UP000254000"/>
    </source>
</evidence>
<keyword evidence="2" id="KW-1185">Reference proteome</keyword>
<dbReference type="AlphaFoldDB" id="A0A369LZH2"/>
<evidence type="ECO:0008006" key="3">
    <source>
        <dbReference type="Google" id="ProtNLM"/>
    </source>
</evidence>
<evidence type="ECO:0000313" key="1">
    <source>
        <dbReference type="EMBL" id="RDB64790.1"/>
    </source>
</evidence>
<protein>
    <recommendedName>
        <fullName evidence="3">Toxin</fullName>
    </recommendedName>
</protein>
<organism evidence="1 2">
    <name type="scientific">Gordonibacter pamelaeae</name>
    <dbReference type="NCBI Taxonomy" id="471189"/>
    <lineage>
        <taxon>Bacteria</taxon>
        <taxon>Bacillati</taxon>
        <taxon>Actinomycetota</taxon>
        <taxon>Coriobacteriia</taxon>
        <taxon>Eggerthellales</taxon>
        <taxon>Eggerthellaceae</taxon>
        <taxon>Gordonibacter</taxon>
    </lineage>
</organism>
<proteinExistence type="predicted"/>
<reference evidence="1 2" key="1">
    <citation type="journal article" date="2018" name="Elife">
        <title>Discovery and characterization of a prevalent human gut bacterial enzyme sufficient for the inactivation of a family of plant toxins.</title>
        <authorList>
            <person name="Koppel N."/>
            <person name="Bisanz J.E."/>
            <person name="Pandelia M.E."/>
            <person name="Turnbaugh P.J."/>
            <person name="Balskus E.P."/>
        </authorList>
    </citation>
    <scope>NUCLEOTIDE SEQUENCE [LARGE SCALE GENOMIC DNA]</scope>
    <source>
        <strain evidence="1 2">3C</strain>
    </source>
</reference>
<dbReference type="Proteomes" id="UP000254000">
    <property type="component" value="Unassembled WGS sequence"/>
</dbReference>
<comment type="caution">
    <text evidence="1">The sequence shown here is derived from an EMBL/GenBank/DDBJ whole genome shotgun (WGS) entry which is preliminary data.</text>
</comment>
<accession>A0A369LZH2</accession>
<name>A0A369LZH2_9ACTN</name>